<dbReference type="AlphaFoldDB" id="A0A1H3NFQ7"/>
<proteinExistence type="predicted"/>
<reference evidence="3 4" key="1">
    <citation type="submission" date="2016-10" db="EMBL/GenBank/DDBJ databases">
        <authorList>
            <person name="de Groot N.N."/>
        </authorList>
    </citation>
    <scope>NUCLEOTIDE SEQUENCE [LARGE SCALE GENOMIC DNA]</scope>
    <source>
        <strain evidence="3 4">DSM 21650</strain>
    </source>
</reference>
<evidence type="ECO:0000313" key="3">
    <source>
        <dbReference type="EMBL" id="SDY87761.1"/>
    </source>
</evidence>
<gene>
    <name evidence="3" type="ORF">SAMN05660462_01106</name>
</gene>
<keyword evidence="1" id="KW-0472">Membrane</keyword>
<organism evidence="3 4">
    <name type="scientific">Proteiniborus ethanoligenes</name>
    <dbReference type="NCBI Taxonomy" id="415015"/>
    <lineage>
        <taxon>Bacteria</taxon>
        <taxon>Bacillati</taxon>
        <taxon>Bacillota</taxon>
        <taxon>Clostridia</taxon>
        <taxon>Eubacteriales</taxon>
        <taxon>Proteiniborus</taxon>
    </lineage>
</organism>
<feature type="transmembrane region" description="Helical" evidence="1">
    <location>
        <begin position="37"/>
        <end position="56"/>
    </location>
</feature>
<keyword evidence="1" id="KW-1133">Transmembrane helix</keyword>
<dbReference type="RefSeq" id="WP_091728350.1">
    <property type="nucleotide sequence ID" value="NZ_FNQE01000010.1"/>
</dbReference>
<dbReference type="EMBL" id="FNQE01000010">
    <property type="protein sequence ID" value="SDY87761.1"/>
    <property type="molecule type" value="Genomic_DNA"/>
</dbReference>
<dbReference type="Proteomes" id="UP000198625">
    <property type="component" value="Unassembled WGS sequence"/>
</dbReference>
<evidence type="ECO:0000259" key="2">
    <source>
        <dbReference type="Pfam" id="PF19701"/>
    </source>
</evidence>
<evidence type="ECO:0000256" key="1">
    <source>
        <dbReference type="SAM" id="Phobius"/>
    </source>
</evidence>
<keyword evidence="4" id="KW-1185">Reference proteome</keyword>
<feature type="domain" description="DUF6199" evidence="2">
    <location>
        <begin position="3"/>
        <end position="55"/>
    </location>
</feature>
<evidence type="ECO:0000313" key="4">
    <source>
        <dbReference type="Proteomes" id="UP000198625"/>
    </source>
</evidence>
<sequence>MKIIASIILIIGIINPRLTWKVSEGWKFKDAEPSEAYLIMSRIVSVIVLIIVWLFVE</sequence>
<protein>
    <recommendedName>
        <fullName evidence="2">DUF6199 domain-containing protein</fullName>
    </recommendedName>
</protein>
<dbReference type="InterPro" id="IPR045679">
    <property type="entry name" value="DUF6199"/>
</dbReference>
<accession>A0A1H3NFQ7</accession>
<name>A0A1H3NFQ7_9FIRM</name>
<keyword evidence="1" id="KW-0812">Transmembrane</keyword>
<dbReference type="Pfam" id="PF19701">
    <property type="entry name" value="DUF6199"/>
    <property type="match status" value="1"/>
</dbReference>